<reference evidence="1 2" key="1">
    <citation type="submission" date="2020-03" db="EMBL/GenBank/DDBJ databases">
        <title>Dissostichus mawsoni Genome sequencing and assembly.</title>
        <authorList>
            <person name="Park H."/>
        </authorList>
    </citation>
    <scope>NUCLEOTIDE SEQUENCE [LARGE SCALE GENOMIC DNA]</scope>
    <source>
        <strain evidence="1">DM0001</strain>
        <tissue evidence="1">Muscle</tissue>
    </source>
</reference>
<dbReference type="PANTHER" id="PTHR45913">
    <property type="entry name" value="EPM2A-INTERACTING PROTEIN 1"/>
    <property type="match status" value="1"/>
</dbReference>
<comment type="caution">
    <text evidence="1">The sequence shown here is derived from an EMBL/GenBank/DDBJ whole genome shotgun (WGS) entry which is preliminary data.</text>
</comment>
<protein>
    <submittedName>
        <fullName evidence="1">Uncharacterized protein</fullName>
    </submittedName>
</protein>
<gene>
    <name evidence="1" type="ORF">F7725_006076</name>
</gene>
<dbReference type="Proteomes" id="UP000518266">
    <property type="component" value="Unassembled WGS sequence"/>
</dbReference>
<accession>A0A7J5YV62</accession>
<dbReference type="EMBL" id="JAAKFY010000009">
    <property type="protein sequence ID" value="KAF3852721.1"/>
    <property type="molecule type" value="Genomic_DNA"/>
</dbReference>
<name>A0A7J5YV62_DISMA</name>
<proteinExistence type="predicted"/>
<dbReference type="AlphaFoldDB" id="A0A7J5YV62"/>
<feature type="non-terminal residue" evidence="1">
    <location>
        <position position="1"/>
    </location>
</feature>
<dbReference type="PANTHER" id="PTHR45913:SF19">
    <property type="entry name" value="LOW QUALITY PROTEIN: ZINC FINGER BED DOMAIN-CONTAINING PROTEIN 5-LIKE"/>
    <property type="match status" value="1"/>
</dbReference>
<keyword evidence="2" id="KW-1185">Reference proteome</keyword>
<evidence type="ECO:0000313" key="1">
    <source>
        <dbReference type="EMBL" id="KAF3852721.1"/>
    </source>
</evidence>
<evidence type="ECO:0000313" key="2">
    <source>
        <dbReference type="Proteomes" id="UP000518266"/>
    </source>
</evidence>
<organism evidence="1 2">
    <name type="scientific">Dissostichus mawsoni</name>
    <name type="common">Antarctic cod</name>
    <dbReference type="NCBI Taxonomy" id="36200"/>
    <lineage>
        <taxon>Eukaryota</taxon>
        <taxon>Metazoa</taxon>
        <taxon>Chordata</taxon>
        <taxon>Craniata</taxon>
        <taxon>Vertebrata</taxon>
        <taxon>Euteleostomi</taxon>
        <taxon>Actinopterygii</taxon>
        <taxon>Neopterygii</taxon>
        <taxon>Teleostei</taxon>
        <taxon>Neoteleostei</taxon>
        <taxon>Acanthomorphata</taxon>
        <taxon>Eupercaria</taxon>
        <taxon>Perciformes</taxon>
        <taxon>Notothenioidei</taxon>
        <taxon>Nototheniidae</taxon>
        <taxon>Dissostichus</taxon>
    </lineage>
</organism>
<sequence>MANLIVSFKSYFPDMEEKPAQLDWVRNPFVLSEANREKLSLCHQEKLLDVSSDRGLTMTFENSTLTHEDVQSAPVKSIIEEHLANLIVSFKSYFPDMEEKPAQLDWVRNPFVLSEANREKLSLCHQEKLLDVSSDRGLTMTFENSTLT</sequence>
<dbReference type="OrthoDB" id="8871150at2759"/>